<dbReference type="InterPro" id="IPR000524">
    <property type="entry name" value="Tscrpt_reg_HTH_GntR"/>
</dbReference>
<name>A0A4R7ND78_9GAMM</name>
<keyword evidence="2" id="KW-0238">DNA-binding</keyword>
<dbReference type="EMBL" id="SOBR01000012">
    <property type="protein sequence ID" value="TDU18138.1"/>
    <property type="molecule type" value="Genomic_DNA"/>
</dbReference>
<dbReference type="SMART" id="SM00345">
    <property type="entry name" value="HTH_GNTR"/>
    <property type="match status" value="1"/>
</dbReference>
<dbReference type="Pfam" id="PF00392">
    <property type="entry name" value="GntR"/>
    <property type="match status" value="1"/>
</dbReference>
<dbReference type="CDD" id="cd07377">
    <property type="entry name" value="WHTH_GntR"/>
    <property type="match status" value="1"/>
</dbReference>
<evidence type="ECO:0000259" key="4">
    <source>
        <dbReference type="PROSITE" id="PS50949"/>
    </source>
</evidence>
<keyword evidence="6" id="KW-1185">Reference proteome</keyword>
<evidence type="ECO:0000313" key="5">
    <source>
        <dbReference type="EMBL" id="TDU18138.1"/>
    </source>
</evidence>
<dbReference type="RefSeq" id="WP_133698547.1">
    <property type="nucleotide sequence ID" value="NZ_SOBR01000012.1"/>
</dbReference>
<accession>A0A4R7ND78</accession>
<evidence type="ECO:0000256" key="1">
    <source>
        <dbReference type="ARBA" id="ARBA00023015"/>
    </source>
</evidence>
<evidence type="ECO:0000256" key="2">
    <source>
        <dbReference type="ARBA" id="ARBA00023125"/>
    </source>
</evidence>
<protein>
    <submittedName>
        <fullName evidence="5">GntR family transcriptional regulator</fullName>
    </submittedName>
</protein>
<dbReference type="InterPro" id="IPR011711">
    <property type="entry name" value="GntR_C"/>
</dbReference>
<proteinExistence type="predicted"/>
<dbReference type="Proteomes" id="UP000295380">
    <property type="component" value="Unassembled WGS sequence"/>
</dbReference>
<dbReference type="InterPro" id="IPR008920">
    <property type="entry name" value="TF_FadR/GntR_C"/>
</dbReference>
<dbReference type="PANTHER" id="PTHR43537:SF49">
    <property type="entry name" value="TRANSCRIPTIONAL REGULATORY PROTEIN"/>
    <property type="match status" value="1"/>
</dbReference>
<organism evidence="5 6">
    <name type="scientific">Chromohalobacter marismortui</name>
    <dbReference type="NCBI Taxonomy" id="42055"/>
    <lineage>
        <taxon>Bacteria</taxon>
        <taxon>Pseudomonadati</taxon>
        <taxon>Pseudomonadota</taxon>
        <taxon>Gammaproteobacteria</taxon>
        <taxon>Oceanospirillales</taxon>
        <taxon>Halomonadaceae</taxon>
        <taxon>Chromohalobacter</taxon>
    </lineage>
</organism>
<feature type="domain" description="HTH gntR-type" evidence="4">
    <location>
        <begin position="4"/>
        <end position="71"/>
    </location>
</feature>
<dbReference type="AlphaFoldDB" id="A0A4R7ND78"/>
<dbReference type="SMART" id="SM00895">
    <property type="entry name" value="FCD"/>
    <property type="match status" value="1"/>
</dbReference>
<dbReference type="OrthoDB" id="9799812at2"/>
<dbReference type="SUPFAM" id="SSF46785">
    <property type="entry name" value="Winged helix' DNA-binding domain"/>
    <property type="match status" value="1"/>
</dbReference>
<gene>
    <name evidence="5" type="ORF">C8E00_11222</name>
</gene>
<dbReference type="InterPro" id="IPR036390">
    <property type="entry name" value="WH_DNA-bd_sf"/>
</dbReference>
<evidence type="ECO:0000256" key="3">
    <source>
        <dbReference type="ARBA" id="ARBA00023163"/>
    </source>
</evidence>
<dbReference type="Gene3D" id="1.20.120.530">
    <property type="entry name" value="GntR ligand-binding domain-like"/>
    <property type="match status" value="1"/>
</dbReference>
<dbReference type="GO" id="GO:0003677">
    <property type="term" value="F:DNA binding"/>
    <property type="evidence" value="ECO:0007669"/>
    <property type="project" value="UniProtKB-KW"/>
</dbReference>
<sequence length="223" mass="25240">MSKVSQAQRLRDLLEDAIIKGRYPPGARLDPEALEREYDCSRTPVREALQQLAMSGMVKVVPKRGTFVTKLSVAELVERFEVMAELEGMCARLAARRIGSEELEALREAHEACRRMAEAGDANGYYYENSIFHQRIYEASHNAFLAQEATRLHAVLQPYRRMQLHLRHRPERSLAEHEAVLAAIAAGDEQRAEAEIESHVQIQGERFNDLVASVQQLQQTGSD</sequence>
<dbReference type="PANTHER" id="PTHR43537">
    <property type="entry name" value="TRANSCRIPTIONAL REGULATOR, GNTR FAMILY"/>
    <property type="match status" value="1"/>
</dbReference>
<dbReference type="Pfam" id="PF07729">
    <property type="entry name" value="FCD"/>
    <property type="match status" value="1"/>
</dbReference>
<evidence type="ECO:0000313" key="6">
    <source>
        <dbReference type="Proteomes" id="UP000295380"/>
    </source>
</evidence>
<comment type="caution">
    <text evidence="5">The sequence shown here is derived from an EMBL/GenBank/DDBJ whole genome shotgun (WGS) entry which is preliminary data.</text>
</comment>
<dbReference type="InterPro" id="IPR036388">
    <property type="entry name" value="WH-like_DNA-bd_sf"/>
</dbReference>
<dbReference type="GO" id="GO:0003700">
    <property type="term" value="F:DNA-binding transcription factor activity"/>
    <property type="evidence" value="ECO:0007669"/>
    <property type="project" value="InterPro"/>
</dbReference>
<dbReference type="Gene3D" id="1.10.10.10">
    <property type="entry name" value="Winged helix-like DNA-binding domain superfamily/Winged helix DNA-binding domain"/>
    <property type="match status" value="1"/>
</dbReference>
<dbReference type="SUPFAM" id="SSF48008">
    <property type="entry name" value="GntR ligand-binding domain-like"/>
    <property type="match status" value="1"/>
</dbReference>
<reference evidence="5 6" key="1">
    <citation type="submission" date="2019-03" db="EMBL/GenBank/DDBJ databases">
        <title>Genomic Encyclopedia of Type Strains, Phase IV (KMG-IV): sequencing the most valuable type-strain genomes for metagenomic binning, comparative biology and taxonomic classification.</title>
        <authorList>
            <person name="Goeker M."/>
        </authorList>
    </citation>
    <scope>NUCLEOTIDE SEQUENCE [LARGE SCALE GENOMIC DNA]</scope>
    <source>
        <strain evidence="5 6">DSM 6770</strain>
    </source>
</reference>
<keyword evidence="1" id="KW-0805">Transcription regulation</keyword>
<dbReference type="PROSITE" id="PS50949">
    <property type="entry name" value="HTH_GNTR"/>
    <property type="match status" value="1"/>
</dbReference>
<keyword evidence="3" id="KW-0804">Transcription</keyword>